<reference evidence="3 4" key="1">
    <citation type="submission" date="2019-06" db="EMBL/GenBank/DDBJ databases">
        <title>A novel bacterium of genus Marinomonas, isolated from coastal sand.</title>
        <authorList>
            <person name="Huang H."/>
            <person name="Mo K."/>
            <person name="Hu Y."/>
        </authorList>
    </citation>
    <scope>NUCLEOTIDE SEQUENCE [LARGE SCALE GENOMIC DNA]</scope>
    <source>
        <strain evidence="3 4">HB171799</strain>
    </source>
</reference>
<proteinExistence type="predicted"/>
<protein>
    <submittedName>
        <fullName evidence="3">IS5/IS1182 family transposase</fullName>
    </submittedName>
</protein>
<organism evidence="3 4">
    <name type="scientific">Maribrevibacterium harenarium</name>
    <dbReference type="NCBI Taxonomy" id="2589817"/>
    <lineage>
        <taxon>Bacteria</taxon>
        <taxon>Pseudomonadati</taxon>
        <taxon>Pseudomonadota</taxon>
        <taxon>Gammaproteobacteria</taxon>
        <taxon>Oceanospirillales</taxon>
        <taxon>Oceanospirillaceae</taxon>
        <taxon>Maribrevibacterium</taxon>
    </lineage>
</organism>
<comment type="caution">
    <text evidence="3">The sequence shown here is derived from an EMBL/GenBank/DDBJ whole genome shotgun (WGS) entry which is preliminary data.</text>
</comment>
<feature type="domain" description="Transposase DDE" evidence="1">
    <location>
        <begin position="2"/>
        <end position="49"/>
    </location>
</feature>
<dbReference type="RefSeq" id="WP_181161439.1">
    <property type="nucleotide sequence ID" value="NZ_VFRR01000009.1"/>
</dbReference>
<dbReference type="EMBL" id="VFRR01000009">
    <property type="protein sequence ID" value="TPE53461.1"/>
    <property type="molecule type" value="Genomic_DNA"/>
</dbReference>
<evidence type="ECO:0000313" key="4">
    <source>
        <dbReference type="Proteomes" id="UP000315901"/>
    </source>
</evidence>
<dbReference type="Pfam" id="PF13751">
    <property type="entry name" value="DDE_Tnp_1_6"/>
    <property type="match status" value="1"/>
</dbReference>
<evidence type="ECO:0000313" key="3">
    <source>
        <dbReference type="EMBL" id="TPE53461.1"/>
    </source>
</evidence>
<evidence type="ECO:0000259" key="1">
    <source>
        <dbReference type="Pfam" id="PF13751"/>
    </source>
</evidence>
<evidence type="ECO:0000313" key="2">
    <source>
        <dbReference type="EMBL" id="TPE52015.1"/>
    </source>
</evidence>
<dbReference type="AlphaFoldDB" id="A0A501X0Q3"/>
<accession>A0A501X0Q3</accession>
<dbReference type="EMBL" id="VFRR01000013">
    <property type="protein sequence ID" value="TPE52015.1"/>
    <property type="molecule type" value="Genomic_DNA"/>
</dbReference>
<name>A0A501X0Q3_9GAMM</name>
<dbReference type="Proteomes" id="UP000315901">
    <property type="component" value="Unassembled WGS sequence"/>
</dbReference>
<keyword evidence="4" id="KW-1185">Reference proteome</keyword>
<feature type="non-terminal residue" evidence="3">
    <location>
        <position position="1"/>
    </location>
</feature>
<gene>
    <name evidence="3" type="ORF">FJM67_06550</name>
    <name evidence="2" type="ORF">FJM67_08570</name>
</gene>
<dbReference type="InterPro" id="IPR025668">
    <property type="entry name" value="Tnp_DDE_dom"/>
</dbReference>
<sequence>IYARRKETVERSFADAKELHGYRYARFRGIDKVSSQCLLTAAAQNMKKIALLLS</sequence>